<dbReference type="SMART" id="SM00448">
    <property type="entry name" value="REC"/>
    <property type="match status" value="1"/>
</dbReference>
<dbReference type="InterPro" id="IPR011006">
    <property type="entry name" value="CheY-like_superfamily"/>
</dbReference>
<dbReference type="PIRSF" id="PIRSF006171">
    <property type="entry name" value="RR_citrat_malat"/>
    <property type="match status" value="1"/>
</dbReference>
<evidence type="ECO:0000256" key="2">
    <source>
        <dbReference type="ARBA" id="ARBA00022490"/>
    </source>
</evidence>
<dbReference type="InterPro" id="IPR024187">
    <property type="entry name" value="Sig_transdc_resp-reg_cit/mal"/>
</dbReference>
<evidence type="ECO:0000256" key="7">
    <source>
        <dbReference type="ARBA" id="ARBA00023159"/>
    </source>
</evidence>
<keyword evidence="3 9" id="KW-0597">Phosphoprotein</keyword>
<keyword evidence="8" id="KW-0804">Transcription</keyword>
<organism evidence="11 12">
    <name type="scientific">Fredinandcohnia salidurans</name>
    <dbReference type="NCBI Taxonomy" id="2595041"/>
    <lineage>
        <taxon>Bacteria</taxon>
        <taxon>Bacillati</taxon>
        <taxon>Bacillota</taxon>
        <taxon>Bacilli</taxon>
        <taxon>Bacillales</taxon>
        <taxon>Bacillaceae</taxon>
        <taxon>Fredinandcohnia</taxon>
    </lineage>
</organism>
<keyword evidence="12" id="KW-1185">Reference proteome</keyword>
<evidence type="ECO:0000256" key="1">
    <source>
        <dbReference type="ARBA" id="ARBA00004496"/>
    </source>
</evidence>
<evidence type="ECO:0000256" key="3">
    <source>
        <dbReference type="ARBA" id="ARBA00022553"/>
    </source>
</evidence>
<dbReference type="EMBL" id="JBHUEK010000022">
    <property type="protein sequence ID" value="MFD1779813.1"/>
    <property type="molecule type" value="Genomic_DNA"/>
</dbReference>
<evidence type="ECO:0000313" key="11">
    <source>
        <dbReference type="EMBL" id="MFD1779813.1"/>
    </source>
</evidence>
<evidence type="ECO:0000313" key="12">
    <source>
        <dbReference type="Proteomes" id="UP001597227"/>
    </source>
</evidence>
<dbReference type="InterPro" id="IPR048714">
    <property type="entry name" value="DpiA-like_HTH"/>
</dbReference>
<comment type="subcellular location">
    <subcellularLocation>
        <location evidence="1">Cytoplasm</location>
    </subcellularLocation>
</comment>
<dbReference type="Proteomes" id="UP001597227">
    <property type="component" value="Unassembled WGS sequence"/>
</dbReference>
<reference evidence="12" key="1">
    <citation type="journal article" date="2019" name="Int. J. Syst. Evol. Microbiol.">
        <title>The Global Catalogue of Microorganisms (GCM) 10K type strain sequencing project: providing services to taxonomists for standard genome sequencing and annotation.</title>
        <authorList>
            <consortium name="The Broad Institute Genomics Platform"/>
            <consortium name="The Broad Institute Genome Sequencing Center for Infectious Disease"/>
            <person name="Wu L."/>
            <person name="Ma J."/>
        </authorList>
    </citation>
    <scope>NUCLEOTIDE SEQUENCE [LARGE SCALE GENOMIC DNA]</scope>
    <source>
        <strain evidence="12">CCUG 15531</strain>
    </source>
</reference>
<dbReference type="RefSeq" id="WP_388039195.1">
    <property type="nucleotide sequence ID" value="NZ_JBHUEK010000022.1"/>
</dbReference>
<dbReference type="Gene3D" id="3.40.50.2300">
    <property type="match status" value="1"/>
</dbReference>
<dbReference type="PANTHER" id="PTHR45526">
    <property type="entry name" value="TRANSCRIPTIONAL REGULATORY PROTEIN DPIA"/>
    <property type="match status" value="1"/>
</dbReference>
<dbReference type="PROSITE" id="PS50110">
    <property type="entry name" value="RESPONSE_REGULATORY"/>
    <property type="match status" value="1"/>
</dbReference>
<dbReference type="Pfam" id="PF00072">
    <property type="entry name" value="Response_reg"/>
    <property type="match status" value="1"/>
</dbReference>
<dbReference type="InterPro" id="IPR001789">
    <property type="entry name" value="Sig_transdc_resp-reg_receiver"/>
</dbReference>
<evidence type="ECO:0000256" key="6">
    <source>
        <dbReference type="ARBA" id="ARBA00023125"/>
    </source>
</evidence>
<evidence type="ECO:0000256" key="4">
    <source>
        <dbReference type="ARBA" id="ARBA00023012"/>
    </source>
</evidence>
<evidence type="ECO:0000256" key="9">
    <source>
        <dbReference type="PROSITE-ProRule" id="PRU00169"/>
    </source>
</evidence>
<keyword evidence="5" id="KW-0805">Transcription regulation</keyword>
<dbReference type="CDD" id="cd19925">
    <property type="entry name" value="REC_citrate_TCS"/>
    <property type="match status" value="1"/>
</dbReference>
<protein>
    <submittedName>
        <fullName evidence="11">Response regulator</fullName>
    </submittedName>
</protein>
<evidence type="ECO:0000259" key="10">
    <source>
        <dbReference type="PROSITE" id="PS50110"/>
    </source>
</evidence>
<keyword evidence="2" id="KW-0963">Cytoplasm</keyword>
<dbReference type="PANTHER" id="PTHR45526:SF6">
    <property type="entry name" value="TRANSCRIPTIONAL REGULATORY PROTEIN CITT"/>
    <property type="match status" value="1"/>
</dbReference>
<keyword evidence="6" id="KW-0238">DNA-binding</keyword>
<accession>A0ABW4MQN1</accession>
<feature type="modified residue" description="4-aspartylphosphate" evidence="9">
    <location>
        <position position="55"/>
    </location>
</feature>
<proteinExistence type="predicted"/>
<dbReference type="Pfam" id="PF20714">
    <property type="entry name" value="HTH_64"/>
    <property type="match status" value="1"/>
</dbReference>
<comment type="caution">
    <text evidence="11">The sequence shown here is derived from an EMBL/GenBank/DDBJ whole genome shotgun (WGS) entry which is preliminary data.</text>
</comment>
<keyword evidence="7" id="KW-0010">Activator</keyword>
<gene>
    <name evidence="11" type="ORF">ACFSFW_14195</name>
</gene>
<keyword evidence="4" id="KW-0902">Two-component regulatory system</keyword>
<dbReference type="SUPFAM" id="SSF52172">
    <property type="entry name" value="CheY-like"/>
    <property type="match status" value="1"/>
</dbReference>
<evidence type="ECO:0000256" key="5">
    <source>
        <dbReference type="ARBA" id="ARBA00023015"/>
    </source>
</evidence>
<dbReference type="InterPro" id="IPR051271">
    <property type="entry name" value="2C-system_Tx_regulators"/>
</dbReference>
<evidence type="ECO:0000256" key="8">
    <source>
        <dbReference type="ARBA" id="ARBA00023163"/>
    </source>
</evidence>
<name>A0ABW4MQN1_9BACI</name>
<feature type="domain" description="Response regulatory" evidence="10">
    <location>
        <begin position="3"/>
        <end position="120"/>
    </location>
</feature>
<sequence length="227" mass="26182">MINVLIAEDDFRVASIHEQFLQRIEAVNLMGKSSNAKETLDLLNQHQNIDLLLLDVYMPDKMGTEILPIIRNLHPDVDIIMITAATEKKHLEESLRGGVFHYLIKPVTFEKFTETIEKYIEKKELLNSRNEVDQTIVDHYFGGKQIQPVEKKIHYPKGIDPLSLEKVRDIINRLDTGITAEEMGERMGASRTTARRYLEYLASTNEVIAELEYGIVGRPERKYSKQK</sequence>